<dbReference type="InterPro" id="IPR016160">
    <property type="entry name" value="Ald_DH_CS_CYS"/>
</dbReference>
<dbReference type="AlphaFoldDB" id="A0A2R5H0S5"/>
<evidence type="ECO:0000256" key="2">
    <source>
        <dbReference type="ARBA" id="ARBA00023002"/>
    </source>
</evidence>
<dbReference type="OrthoDB" id="310895at2759"/>
<sequence>MSATTAASGRFAMMIDGAPVEGGEAPFDVINPFDGSVVAKAPTCSKADLDKAVSAARTAFKSWSALSFEDRKGYLKKMAEVTEKNKDALAELLVLEQGKGRIQADYEIMAAQGWFQNAIDAEHPNKLFEDTKEQKVQKLYRPLGVVGCITAWNFPIALMAFKISFGLLSGCTIILKPSENTPLCTLELARLYNEVLPPGVLSVVTSEKKELGEWLVKHPGIDKISFTGSTATGKRIMQTAAESLKRVTLELGGNDPAIVLPDADPAKVAPGIFQAAFFNSGQVCIAAKRIFVPESIFDATVEAFANEAKNAPFGNGLDKGVVFGPLNNGMQYDRVRELLMDALDNGAEMVVGEVPPPREDAKGYMIKPVVLKNVKEGMRIVDEEQFGPVMPVMSYKTVDEAIERANNTEYGLGASVWTSDLDKGDEVAAQINAGTVWVNTHGEIDGTVAFGGAKCSGVGHEGGTEGLLAFLQLHVVKTKRVAAL</sequence>
<dbReference type="PROSITE" id="PS00687">
    <property type="entry name" value="ALDEHYDE_DEHYDR_GLU"/>
    <property type="match status" value="1"/>
</dbReference>
<dbReference type="PROSITE" id="PS00070">
    <property type="entry name" value="ALDEHYDE_DEHYDR_CYS"/>
    <property type="match status" value="1"/>
</dbReference>
<dbReference type="Pfam" id="PF00171">
    <property type="entry name" value="Aldedh"/>
    <property type="match status" value="1"/>
</dbReference>
<proteinExistence type="inferred from homology"/>
<comment type="caution">
    <text evidence="6">The sequence shown here is derived from an EMBL/GenBank/DDBJ whole genome shotgun (WGS) entry which is preliminary data.</text>
</comment>
<dbReference type="GO" id="GO:0016620">
    <property type="term" value="F:oxidoreductase activity, acting on the aldehyde or oxo group of donors, NAD or NADP as acceptor"/>
    <property type="evidence" value="ECO:0007669"/>
    <property type="project" value="InterPro"/>
</dbReference>
<comment type="similarity">
    <text evidence="1 4">Belongs to the aldehyde dehydrogenase family.</text>
</comment>
<dbReference type="Gene3D" id="3.40.309.10">
    <property type="entry name" value="Aldehyde Dehydrogenase, Chain A, domain 2"/>
    <property type="match status" value="1"/>
</dbReference>
<dbReference type="FunFam" id="3.40.309.10:FF:000009">
    <property type="entry name" value="Aldehyde dehydrogenase A"/>
    <property type="match status" value="1"/>
</dbReference>
<dbReference type="FunFam" id="3.40.605.10:FF:000007">
    <property type="entry name" value="NAD/NADP-dependent betaine aldehyde dehydrogenase"/>
    <property type="match status" value="1"/>
</dbReference>
<dbReference type="SUPFAM" id="SSF53720">
    <property type="entry name" value="ALDH-like"/>
    <property type="match status" value="1"/>
</dbReference>
<dbReference type="Gene3D" id="3.40.605.10">
    <property type="entry name" value="Aldehyde Dehydrogenase, Chain A, domain 1"/>
    <property type="match status" value="1"/>
</dbReference>
<dbReference type="InParanoid" id="A0A2R5H0S5"/>
<evidence type="ECO:0000256" key="3">
    <source>
        <dbReference type="PROSITE-ProRule" id="PRU10007"/>
    </source>
</evidence>
<dbReference type="InterPro" id="IPR016161">
    <property type="entry name" value="Ald_DH/histidinol_DH"/>
</dbReference>
<evidence type="ECO:0000313" key="7">
    <source>
        <dbReference type="Proteomes" id="UP000241890"/>
    </source>
</evidence>
<dbReference type="InterPro" id="IPR044086">
    <property type="entry name" value="LUC3-like"/>
</dbReference>
<evidence type="ECO:0000256" key="1">
    <source>
        <dbReference type="ARBA" id="ARBA00009986"/>
    </source>
</evidence>
<evidence type="ECO:0000256" key="4">
    <source>
        <dbReference type="RuleBase" id="RU003345"/>
    </source>
</evidence>
<dbReference type="InterPro" id="IPR016162">
    <property type="entry name" value="Ald_DH_N"/>
</dbReference>
<dbReference type="EMBL" id="BEYU01000189">
    <property type="protein sequence ID" value="GBG34371.1"/>
    <property type="molecule type" value="Genomic_DNA"/>
</dbReference>
<gene>
    <name evidence="6" type="ORF">FCC1311_105942</name>
</gene>
<reference evidence="6 7" key="1">
    <citation type="submission" date="2017-12" db="EMBL/GenBank/DDBJ databases">
        <title>Sequencing, de novo assembly and annotation of complete genome of a new Thraustochytrid species, strain FCC1311.</title>
        <authorList>
            <person name="Sedici K."/>
            <person name="Godart F."/>
            <person name="Aiese Cigliano R."/>
            <person name="Sanseverino W."/>
            <person name="Barakat M."/>
            <person name="Ortet P."/>
            <person name="Marechal E."/>
            <person name="Cagnac O."/>
            <person name="Amato A."/>
        </authorList>
    </citation>
    <scope>NUCLEOTIDE SEQUENCE [LARGE SCALE GENOMIC DNA]</scope>
</reference>
<dbReference type="CDD" id="cd07106">
    <property type="entry name" value="ALDH_AldA-AAD23400"/>
    <property type="match status" value="1"/>
</dbReference>
<feature type="active site" evidence="3">
    <location>
        <position position="250"/>
    </location>
</feature>
<dbReference type="InterPro" id="IPR016163">
    <property type="entry name" value="Ald_DH_C"/>
</dbReference>
<name>A0A2R5H0S5_9STRA</name>
<evidence type="ECO:0000259" key="5">
    <source>
        <dbReference type="Pfam" id="PF00171"/>
    </source>
</evidence>
<dbReference type="Proteomes" id="UP000241890">
    <property type="component" value="Unassembled WGS sequence"/>
</dbReference>
<keyword evidence="7" id="KW-1185">Reference proteome</keyword>
<feature type="domain" description="Aldehyde dehydrogenase" evidence="5">
    <location>
        <begin position="25"/>
        <end position="475"/>
    </location>
</feature>
<organism evidence="6 7">
    <name type="scientific">Hondaea fermentalgiana</name>
    <dbReference type="NCBI Taxonomy" id="2315210"/>
    <lineage>
        <taxon>Eukaryota</taxon>
        <taxon>Sar</taxon>
        <taxon>Stramenopiles</taxon>
        <taxon>Bigyra</taxon>
        <taxon>Labyrinthulomycetes</taxon>
        <taxon>Thraustochytrida</taxon>
        <taxon>Thraustochytriidae</taxon>
        <taxon>Hondaea</taxon>
    </lineage>
</organism>
<keyword evidence="2 4" id="KW-0560">Oxidoreductase</keyword>
<dbReference type="PANTHER" id="PTHR11699">
    <property type="entry name" value="ALDEHYDE DEHYDROGENASE-RELATED"/>
    <property type="match status" value="1"/>
</dbReference>
<evidence type="ECO:0000313" key="6">
    <source>
        <dbReference type="EMBL" id="GBG34371.1"/>
    </source>
</evidence>
<dbReference type="InterPro" id="IPR015590">
    <property type="entry name" value="Aldehyde_DH_dom"/>
</dbReference>
<protein>
    <submittedName>
        <fullName evidence="6">Aldehyde dehydrogenase</fullName>
    </submittedName>
</protein>
<accession>A0A2R5H0S5</accession>
<dbReference type="InterPro" id="IPR029510">
    <property type="entry name" value="Ald_DH_CS_GLU"/>
</dbReference>